<feature type="region of interest" description="Disordered" evidence="1">
    <location>
        <begin position="14"/>
        <end position="76"/>
    </location>
</feature>
<dbReference type="PROSITE" id="PS50011">
    <property type="entry name" value="PROTEIN_KINASE_DOM"/>
    <property type="match status" value="1"/>
</dbReference>
<dbReference type="Pfam" id="PF00069">
    <property type="entry name" value="Pkinase"/>
    <property type="match status" value="1"/>
</dbReference>
<feature type="compositionally biased region" description="Acidic residues" evidence="1">
    <location>
        <begin position="264"/>
        <end position="275"/>
    </location>
</feature>
<reference evidence="3 4" key="1">
    <citation type="submission" date="2024-04" db="EMBL/GenBank/DDBJ databases">
        <title>Tritrichomonas musculus Genome.</title>
        <authorList>
            <person name="Alves-Ferreira E."/>
            <person name="Grigg M."/>
            <person name="Lorenzi H."/>
            <person name="Galac M."/>
        </authorList>
    </citation>
    <scope>NUCLEOTIDE SEQUENCE [LARGE SCALE GENOMIC DNA]</scope>
    <source>
        <strain evidence="3 4">EAF2021</strain>
    </source>
</reference>
<evidence type="ECO:0000313" key="4">
    <source>
        <dbReference type="Proteomes" id="UP001470230"/>
    </source>
</evidence>
<evidence type="ECO:0000313" key="3">
    <source>
        <dbReference type="EMBL" id="KAK8888422.1"/>
    </source>
</evidence>
<name>A0ABR2KDB1_9EUKA</name>
<keyword evidence="3" id="KW-0418">Kinase</keyword>
<dbReference type="Proteomes" id="UP001470230">
    <property type="component" value="Unassembled WGS sequence"/>
</dbReference>
<evidence type="ECO:0000256" key="1">
    <source>
        <dbReference type="SAM" id="MobiDB-lite"/>
    </source>
</evidence>
<dbReference type="GO" id="GO:0016301">
    <property type="term" value="F:kinase activity"/>
    <property type="evidence" value="ECO:0007669"/>
    <property type="project" value="UniProtKB-KW"/>
</dbReference>
<proteinExistence type="predicted"/>
<feature type="domain" description="Protein kinase" evidence="2">
    <location>
        <begin position="185"/>
        <end position="281"/>
    </location>
</feature>
<comment type="caution">
    <text evidence="3">The sequence shown here is derived from an EMBL/GenBank/DDBJ whole genome shotgun (WGS) entry which is preliminary data.</text>
</comment>
<dbReference type="InterPro" id="IPR011009">
    <property type="entry name" value="Kinase-like_dom_sf"/>
</dbReference>
<organism evidence="3 4">
    <name type="scientific">Tritrichomonas musculus</name>
    <dbReference type="NCBI Taxonomy" id="1915356"/>
    <lineage>
        <taxon>Eukaryota</taxon>
        <taxon>Metamonada</taxon>
        <taxon>Parabasalia</taxon>
        <taxon>Tritrichomonadida</taxon>
        <taxon>Tritrichomonadidae</taxon>
        <taxon>Tritrichomonas</taxon>
    </lineage>
</organism>
<dbReference type="Gene3D" id="3.30.200.20">
    <property type="entry name" value="Phosphorylase Kinase, domain 1"/>
    <property type="match status" value="1"/>
</dbReference>
<keyword evidence="3" id="KW-0808">Transferase</keyword>
<dbReference type="InterPro" id="IPR000719">
    <property type="entry name" value="Prot_kinase_dom"/>
</dbReference>
<dbReference type="EMBL" id="JAPFFF010000006">
    <property type="protein sequence ID" value="KAK8888422.1"/>
    <property type="molecule type" value="Genomic_DNA"/>
</dbReference>
<protein>
    <submittedName>
        <fullName evidence="3">MAPK-activated protein kinase Srk1</fullName>
    </submittedName>
</protein>
<evidence type="ECO:0000259" key="2">
    <source>
        <dbReference type="PROSITE" id="PS50011"/>
    </source>
</evidence>
<feature type="region of interest" description="Disordered" evidence="1">
    <location>
        <begin position="253"/>
        <end position="281"/>
    </location>
</feature>
<sequence length="281" mass="32534">MDFDLGLDTISSKKLTLSDDSDSEPKRKPKPNKVQMNNMFAFSSSSSSSSKESDTRSKAKSNKNPKKLDLFDIGSDSNRKQKEKASVFLQSQETLTLVRHLMSLAYSLTLNRKQKKRVSVFIQNQETLRLHIRFLEGRLRQNENVFPFDPSKKKQRQFPDNENDDQNEHGKSENFVIDDDDEEHQKMIEKVGEGATSVVYKVVDERSNRVMRKKVLKSATFKDLQNTLKEFEVLRKLDHPCICECVGMNPQEKVAASNDKREVESEDEFIFEEDEVEKRKS</sequence>
<gene>
    <name evidence="3" type="ORF">M9Y10_039492</name>
</gene>
<feature type="region of interest" description="Disordered" evidence="1">
    <location>
        <begin position="145"/>
        <end position="174"/>
    </location>
</feature>
<accession>A0ABR2KDB1</accession>
<dbReference type="SUPFAM" id="SSF56112">
    <property type="entry name" value="Protein kinase-like (PK-like)"/>
    <property type="match status" value="1"/>
</dbReference>
<keyword evidence="4" id="KW-1185">Reference proteome</keyword>